<sequence length="195" mass="22219">MTPNLQPIAVQGEIGLFYTWDDCAKRVLGVSGNRFKRYRSFEEALGKYRQKYELGAVHTAAVPGSCFCHDHELTTEERKAIFATKEWLLNPKVCAIQNAKAREHSARYCDKRKCNDKAKVTLIHKPDNPKIHQQIPALTHTCYCCFSATALDAFGPMHSTCMRISSLDKRSGQTNNTTLRNYTYFINLTTHDLSR</sequence>
<feature type="domain" description="Ribonuclease H1 N-terminal" evidence="1">
    <location>
        <begin position="14"/>
        <end position="44"/>
    </location>
</feature>
<dbReference type="InterPro" id="IPR037056">
    <property type="entry name" value="RNase_H1_N_sf"/>
</dbReference>
<protein>
    <recommendedName>
        <fullName evidence="1">Ribonuclease H1 N-terminal domain-containing protein</fullName>
    </recommendedName>
</protein>
<dbReference type="EMBL" id="GL945428">
    <property type="protein sequence ID" value="EGO30689.1"/>
    <property type="molecule type" value="Genomic_DNA"/>
</dbReference>
<dbReference type="Gene3D" id="3.40.970.10">
    <property type="entry name" value="Ribonuclease H1, N-terminal domain"/>
    <property type="match status" value="1"/>
</dbReference>
<organism>
    <name type="scientific">Serpula lacrymans var. lacrymans (strain S7.9)</name>
    <name type="common">Dry rot fungus</name>
    <dbReference type="NCBI Taxonomy" id="578457"/>
    <lineage>
        <taxon>Eukaryota</taxon>
        <taxon>Fungi</taxon>
        <taxon>Dikarya</taxon>
        <taxon>Basidiomycota</taxon>
        <taxon>Agaricomycotina</taxon>
        <taxon>Agaricomycetes</taxon>
        <taxon>Agaricomycetidae</taxon>
        <taxon>Boletales</taxon>
        <taxon>Coniophorineae</taxon>
        <taxon>Serpulaceae</taxon>
        <taxon>Serpula</taxon>
    </lineage>
</organism>
<gene>
    <name evidence="2" type="ORF">SERLADRAFT_404752</name>
</gene>
<dbReference type="KEGG" id="sla:SERLADRAFT_404752"/>
<proteinExistence type="predicted"/>
<dbReference type="AlphaFoldDB" id="F8NEQ5"/>
<dbReference type="RefSeq" id="XP_007312573.1">
    <property type="nucleotide sequence ID" value="XM_007312511.1"/>
</dbReference>
<dbReference type="OrthoDB" id="2658750at2759"/>
<reference evidence="2" key="1">
    <citation type="submission" date="2011-04" db="EMBL/GenBank/DDBJ databases">
        <title>Evolution of plant cell wall degrading machinery underlies the functional diversity of forest fungi.</title>
        <authorList>
            <consortium name="US DOE Joint Genome Institute (JGI-PGF)"/>
            <person name="Eastwood D.C."/>
            <person name="Floudas D."/>
            <person name="Binder M."/>
            <person name="Majcherczyk A."/>
            <person name="Schneider P."/>
            <person name="Aerts A."/>
            <person name="Asiegbu F.O."/>
            <person name="Baker S.E."/>
            <person name="Barry K."/>
            <person name="Bendiksby M."/>
            <person name="Blumentritt M."/>
            <person name="Coutinho P.M."/>
            <person name="Cullen D."/>
            <person name="Cullen D."/>
            <person name="Gathman A."/>
            <person name="Goodell B."/>
            <person name="Henrissat B."/>
            <person name="Ihrmark K."/>
            <person name="Kauserud H."/>
            <person name="Kohler A."/>
            <person name="LaButti K."/>
            <person name="Lapidus A."/>
            <person name="Lavin J.L."/>
            <person name="Lee Y.-H."/>
            <person name="Lindquist E."/>
            <person name="Lilly W."/>
            <person name="Lucas S."/>
            <person name="Morin E."/>
            <person name="Murat C."/>
            <person name="Oguiza J.A."/>
            <person name="Park J."/>
            <person name="Pisabarro A.G."/>
            <person name="Riley R."/>
            <person name="Rosling A."/>
            <person name="Salamov A."/>
            <person name="Schmidt O."/>
            <person name="Schmutz J."/>
            <person name="Skrede I."/>
            <person name="Stenlid J."/>
            <person name="Wiebenga A."/>
            <person name="Xie X."/>
            <person name="Kues U."/>
            <person name="Hibbett D.S."/>
            <person name="Hoffmeister D."/>
            <person name="Hogberg N."/>
            <person name="Martin F."/>
            <person name="Grigoriev I.V."/>
            <person name="Watkinson S.C."/>
        </authorList>
    </citation>
    <scope>NUCLEOTIDE SEQUENCE</scope>
    <source>
        <strain evidence="2">S7.9</strain>
    </source>
</reference>
<dbReference type="GeneID" id="18812466"/>
<accession>F8NEQ5</accession>
<dbReference type="InterPro" id="IPR011320">
    <property type="entry name" value="RNase_H1_N"/>
</dbReference>
<evidence type="ECO:0000259" key="1">
    <source>
        <dbReference type="Pfam" id="PF01693"/>
    </source>
</evidence>
<dbReference type="HOGENOM" id="CLU_1397111_0_0_1"/>
<dbReference type="Pfam" id="PF01693">
    <property type="entry name" value="Cauli_VI"/>
    <property type="match status" value="1"/>
</dbReference>
<name>F8NEQ5_SERL9</name>
<dbReference type="Proteomes" id="UP000008064">
    <property type="component" value="Unassembled WGS sequence"/>
</dbReference>
<evidence type="ECO:0000313" key="2">
    <source>
        <dbReference type="EMBL" id="EGO30689.1"/>
    </source>
</evidence>